<dbReference type="Proteomes" id="UP001217185">
    <property type="component" value="Chromosome"/>
</dbReference>
<proteinExistence type="predicted"/>
<protein>
    <submittedName>
        <fullName evidence="1">Uncharacterized protein</fullName>
    </submittedName>
</protein>
<evidence type="ECO:0000313" key="1">
    <source>
        <dbReference type="EMBL" id="WGE07578.1"/>
    </source>
</evidence>
<accession>A0AC61YXA4</accession>
<organism evidence="1 2">
    <name type="scientific">Bacillus subtilis</name>
    <dbReference type="NCBI Taxonomy" id="1423"/>
    <lineage>
        <taxon>Bacteria</taxon>
        <taxon>Bacillati</taxon>
        <taxon>Bacillota</taxon>
        <taxon>Bacilli</taxon>
        <taxon>Bacillales</taxon>
        <taxon>Bacillaceae</taxon>
        <taxon>Bacillus</taxon>
    </lineage>
</organism>
<reference evidence="1" key="1">
    <citation type="submission" date="2025-02" db="EMBL/GenBank/DDBJ databases">
        <title>Complete genome sequences of 52 Bacillus and Priestia strains isolated from West-African fermentations and 26 reference strains from the DSMZ collection.</title>
        <authorList>
            <person name="Wiedenbein E.S."/>
            <person name="Canoy T.S."/>
            <person name="Hui Y."/>
            <person name="Parkouda C."/>
            <person name="Dawende C."/>
            <person name="Ametefe E."/>
            <person name="Jespersen L."/>
            <person name="Nielsen D.S."/>
        </authorList>
    </citation>
    <scope>NUCLEOTIDE SEQUENCE</scope>
    <source>
        <strain evidence="1">PRO122</strain>
    </source>
</reference>
<sequence>MVNLFQSLENSNDIFDVLPKYQRDTIEILLRQGKSNEEVAEIWLAANGPSNTFPFGAENKKNTFLDKLKKELQDFICNEEKYIEERKQVINKFKSSSLVGITSLTAIIAPIIGTTPTLIIPAIVLILDTAFKIGINAWCNLKTEEEEVGIS</sequence>
<gene>
    <name evidence="1" type="ORF">P5658_24890</name>
</gene>
<dbReference type="EMBL" id="CP121756">
    <property type="protein sequence ID" value="WGE07578.1"/>
    <property type="molecule type" value="Genomic_DNA"/>
</dbReference>
<name>A0AC61YXA4_BACIU</name>
<evidence type="ECO:0000313" key="2">
    <source>
        <dbReference type="Proteomes" id="UP001217185"/>
    </source>
</evidence>